<protein>
    <submittedName>
        <fullName evidence="2">Uncharacterized protein</fullName>
    </submittedName>
</protein>
<dbReference type="EMBL" id="JBJQOH010000008">
    <property type="protein sequence ID" value="KAL3677327.1"/>
    <property type="molecule type" value="Genomic_DNA"/>
</dbReference>
<reference evidence="2 3" key="1">
    <citation type="submission" date="2024-09" db="EMBL/GenBank/DDBJ databases">
        <title>Chromosome-scale assembly of Riccia sorocarpa.</title>
        <authorList>
            <person name="Paukszto L."/>
        </authorList>
    </citation>
    <scope>NUCLEOTIDE SEQUENCE [LARGE SCALE GENOMIC DNA]</scope>
    <source>
        <strain evidence="2">LP-2024</strain>
        <tissue evidence="2">Aerial parts of the thallus</tissue>
    </source>
</reference>
<keyword evidence="3" id="KW-1185">Reference proteome</keyword>
<feature type="region of interest" description="Disordered" evidence="1">
    <location>
        <begin position="1"/>
        <end position="21"/>
    </location>
</feature>
<evidence type="ECO:0000256" key="1">
    <source>
        <dbReference type="SAM" id="MobiDB-lite"/>
    </source>
</evidence>
<feature type="region of interest" description="Disordered" evidence="1">
    <location>
        <begin position="82"/>
        <end position="149"/>
    </location>
</feature>
<comment type="caution">
    <text evidence="2">The sequence shown here is derived from an EMBL/GenBank/DDBJ whole genome shotgun (WGS) entry which is preliminary data.</text>
</comment>
<feature type="compositionally biased region" description="Basic and acidic residues" evidence="1">
    <location>
        <begin position="130"/>
        <end position="139"/>
    </location>
</feature>
<feature type="compositionally biased region" description="Basic and acidic residues" evidence="1">
    <location>
        <begin position="1"/>
        <end position="12"/>
    </location>
</feature>
<feature type="compositionally biased region" description="Pro residues" evidence="1">
    <location>
        <begin position="140"/>
        <end position="149"/>
    </location>
</feature>
<dbReference type="Proteomes" id="UP001633002">
    <property type="component" value="Unassembled WGS sequence"/>
</dbReference>
<sequence>MEFTSVREHQETFESAETPGWPVLSGAAVGKRIASRPNVDPPTLCTLGVPADERVSILDSQVDISMEGVVEIQPIDFSCLEDEIQEVEDNPPYEGNEGDVSESVAEELPTSGRSEHLPISTGVKRRHHPLRDSCRDDPRPPPPPPSFCK</sequence>
<evidence type="ECO:0000313" key="3">
    <source>
        <dbReference type="Proteomes" id="UP001633002"/>
    </source>
</evidence>
<name>A0ABD3GDQ6_9MARC</name>
<proteinExistence type="predicted"/>
<dbReference type="AlphaFoldDB" id="A0ABD3GDQ6"/>
<organism evidence="2 3">
    <name type="scientific">Riccia sorocarpa</name>
    <dbReference type="NCBI Taxonomy" id="122646"/>
    <lineage>
        <taxon>Eukaryota</taxon>
        <taxon>Viridiplantae</taxon>
        <taxon>Streptophyta</taxon>
        <taxon>Embryophyta</taxon>
        <taxon>Marchantiophyta</taxon>
        <taxon>Marchantiopsida</taxon>
        <taxon>Marchantiidae</taxon>
        <taxon>Marchantiales</taxon>
        <taxon>Ricciaceae</taxon>
        <taxon>Riccia</taxon>
    </lineage>
</organism>
<accession>A0ABD3GDQ6</accession>
<evidence type="ECO:0000313" key="2">
    <source>
        <dbReference type="EMBL" id="KAL3677327.1"/>
    </source>
</evidence>
<gene>
    <name evidence="2" type="ORF">R1sor_027275</name>
</gene>
<feature type="compositionally biased region" description="Acidic residues" evidence="1">
    <location>
        <begin position="82"/>
        <end position="100"/>
    </location>
</feature>